<evidence type="ECO:0000256" key="2">
    <source>
        <dbReference type="HAMAP-Rule" id="MF_00090"/>
    </source>
</evidence>
<keyword evidence="2" id="KW-0963">Cytoplasm</keyword>
<comment type="function">
    <text evidence="2">Catalyzes the methyl esterification of L-isoaspartyl residues in peptides and proteins that result from spontaneous decomposition of normal L-aspartyl and L-asparaginyl residues. It plays a role in the repair and/or degradation of damaged proteins.</text>
</comment>
<dbReference type="CDD" id="cd02440">
    <property type="entry name" value="AdoMet_MTases"/>
    <property type="match status" value="1"/>
</dbReference>
<dbReference type="Gene3D" id="3.30.1870.10">
    <property type="entry name" value="EreA-like, domain 2"/>
    <property type="match status" value="1"/>
</dbReference>
<keyword evidence="2" id="KW-0949">S-adenosyl-L-methionine</keyword>
<dbReference type="InterPro" id="IPR029063">
    <property type="entry name" value="SAM-dependent_MTases_sf"/>
</dbReference>
<evidence type="ECO:0000313" key="4">
    <source>
        <dbReference type="Proteomes" id="UP001355056"/>
    </source>
</evidence>
<dbReference type="Gene3D" id="3.40.50.150">
    <property type="entry name" value="Vaccinia Virus protein VP39"/>
    <property type="match status" value="1"/>
</dbReference>
<dbReference type="RefSeq" id="WP_332615509.1">
    <property type="nucleotide sequence ID" value="NZ_JAXGFP010000002.1"/>
</dbReference>
<dbReference type="PANTHER" id="PTHR31299:SF0">
    <property type="entry name" value="ESTERASE, PUTATIVE (AFU_ORTHOLOGUE AFUA_1G05850)-RELATED"/>
    <property type="match status" value="1"/>
</dbReference>
<dbReference type="InterPro" id="IPR000682">
    <property type="entry name" value="PCMT"/>
</dbReference>
<dbReference type="Pfam" id="PF01135">
    <property type="entry name" value="PCMT"/>
    <property type="match status" value="1"/>
</dbReference>
<reference evidence="3 4" key="1">
    <citation type="journal article" date="2016" name="Int. J. Syst. Evol. Microbiol.">
        <title>Lysobacter erysipheiresistens sp. nov., an antagonist of powdery mildew, isolated from tobacco-cultivated soil.</title>
        <authorList>
            <person name="Xie B."/>
            <person name="Li T."/>
            <person name="Lin X."/>
            <person name="Wang C.J."/>
            <person name="Chen Y.J."/>
            <person name="Liu W.J."/>
            <person name="Zhao Z.W."/>
        </authorList>
    </citation>
    <scope>NUCLEOTIDE SEQUENCE [LARGE SCALE GENOMIC DNA]</scope>
    <source>
        <strain evidence="3 4">RS-LYSO-3</strain>
    </source>
</reference>
<dbReference type="PANTHER" id="PTHR31299">
    <property type="entry name" value="ESTERASE, PUTATIVE (AFU_ORTHOLOGUE AFUA_1G05850)-RELATED"/>
    <property type="match status" value="1"/>
</dbReference>
<dbReference type="NCBIfam" id="TIGR00080">
    <property type="entry name" value="pimt"/>
    <property type="match status" value="1"/>
</dbReference>
<dbReference type="Proteomes" id="UP001355056">
    <property type="component" value="Unassembled WGS sequence"/>
</dbReference>
<name>A0ABU7YX09_9GAMM</name>
<comment type="subcellular location">
    <subcellularLocation>
        <location evidence="2">Cytoplasm</location>
    </subcellularLocation>
</comment>
<organism evidence="3 4">
    <name type="scientific">Novilysobacter erysipheiresistens</name>
    <dbReference type="NCBI Taxonomy" id="1749332"/>
    <lineage>
        <taxon>Bacteria</taxon>
        <taxon>Pseudomonadati</taxon>
        <taxon>Pseudomonadota</taxon>
        <taxon>Gammaproteobacteria</taxon>
        <taxon>Lysobacterales</taxon>
        <taxon>Lysobacteraceae</taxon>
        <taxon>Novilysobacter</taxon>
    </lineage>
</organism>
<dbReference type="EC" id="2.1.1.77" evidence="2"/>
<dbReference type="Gene3D" id="1.20.1440.30">
    <property type="entry name" value="Biosynthetic Protein domain"/>
    <property type="match status" value="1"/>
</dbReference>
<evidence type="ECO:0000313" key="3">
    <source>
        <dbReference type="EMBL" id="MEG3183500.1"/>
    </source>
</evidence>
<sequence length="669" mass="74541">MPIPTPDHSRARDRMVANHIAGRGIRDAAVLEAMRTVPREVFVEPGMEEFAYEDSPLPIGEAQTISQPYIVALMVEAAEIERDDRVLEVGAGSGYAAAVMSRIAARVHTIERHASLAEQARRRFEQLGYDNIELRVGDGTRGWAEAAPFDAIVVAAGAPEPPPALRGQLAIGGRLVIPVGGGIFGQRLRRITRTDEDSFEQDDLGGVTFVPLIGEQGWAEDGSRAASNHVPGESRGQSLPEMIAGAAETLPDPDDEDFAVAFERFADCRVVLLGECSHGTSEFYRARAAITRRLVDRHGFTIIAVEADWPDAATINRYVRHLPPRDDAEPMFQRFPTWMWRNTDVAELVMWLHVHNRDREPSGQTGFYGLDMYNLRASIAAVLEYLDKVDPEAAAVARERYGCLTPWQKAPATYGRAVLTRGYADCEAEVVRQLQDLLSRRLEYAAHDGEQFLDASQNARLVTAAERYYRIMYYGGAESWNLRDTHMFETLEHVLDAHGPGSKAIVWAHNSHIGDARHTEMGNARDELNIGQLCRERFGDAAALVGFGTHTGTVAAASDWDGDMQVMRVRPSHRDSVERLCHDSGTPRFLLDLRKDRHEALRRRLLAARLERFIGVIYRPDTELQSHYAEVSLPQQFDAYAWFDETEAITPLGSQHPTGGVPETWPFGL</sequence>
<dbReference type="HAMAP" id="MF_00090">
    <property type="entry name" value="PIMT"/>
    <property type="match status" value="1"/>
</dbReference>
<dbReference type="SUPFAM" id="SSF159501">
    <property type="entry name" value="EreA/ChaN-like"/>
    <property type="match status" value="1"/>
</dbReference>
<dbReference type="Gene3D" id="3.40.1660.10">
    <property type="entry name" value="EreA-like (biosynthetic domain)"/>
    <property type="match status" value="1"/>
</dbReference>
<dbReference type="SUPFAM" id="SSF53335">
    <property type="entry name" value="S-adenosyl-L-methionine-dependent methyltransferases"/>
    <property type="match status" value="1"/>
</dbReference>
<accession>A0ABU7YX09</accession>
<dbReference type="CDD" id="cd14728">
    <property type="entry name" value="Ere-like"/>
    <property type="match status" value="1"/>
</dbReference>
<dbReference type="Pfam" id="PF05139">
    <property type="entry name" value="Erythro_esteras"/>
    <property type="match status" value="1"/>
</dbReference>
<feature type="active site" evidence="2">
    <location>
        <position position="66"/>
    </location>
</feature>
<dbReference type="GO" id="GO:0032259">
    <property type="term" value="P:methylation"/>
    <property type="evidence" value="ECO:0007669"/>
    <property type="project" value="UniProtKB-KW"/>
</dbReference>
<dbReference type="PROSITE" id="PS01279">
    <property type="entry name" value="PCMT"/>
    <property type="match status" value="1"/>
</dbReference>
<comment type="caution">
    <text evidence="3">The sequence shown here is derived from an EMBL/GenBank/DDBJ whole genome shotgun (WGS) entry which is preliminary data.</text>
</comment>
<protein>
    <recommendedName>
        <fullName evidence="2">Protein-L-isoaspartate O-methyltransferase</fullName>
        <ecNumber evidence="2">2.1.1.77</ecNumber>
    </recommendedName>
    <alternativeName>
        <fullName evidence="2">L-isoaspartyl protein carboxyl methyltransferase</fullName>
    </alternativeName>
    <alternativeName>
        <fullName evidence="2">Protein L-isoaspartyl methyltransferase</fullName>
    </alternativeName>
    <alternativeName>
        <fullName evidence="2">Protein-beta-aspartate methyltransferase</fullName>
        <shortName evidence="2">PIMT</shortName>
    </alternativeName>
</protein>
<keyword evidence="2 3" id="KW-0808">Transferase</keyword>
<dbReference type="NCBIfam" id="NF001453">
    <property type="entry name" value="PRK00312.1"/>
    <property type="match status" value="1"/>
</dbReference>
<dbReference type="InterPro" id="IPR007815">
    <property type="entry name" value="Emycin_Estase"/>
</dbReference>
<evidence type="ECO:0000256" key="1">
    <source>
        <dbReference type="ARBA" id="ARBA00005369"/>
    </source>
</evidence>
<keyword evidence="4" id="KW-1185">Reference proteome</keyword>
<dbReference type="GO" id="GO:0004719">
    <property type="term" value="F:protein-L-isoaspartate (D-aspartate) O-methyltransferase activity"/>
    <property type="evidence" value="ECO:0007669"/>
    <property type="project" value="UniProtKB-EC"/>
</dbReference>
<gene>
    <name evidence="2" type="primary">pcm</name>
    <name evidence="3" type="ORF">SNE34_05705</name>
</gene>
<dbReference type="InterPro" id="IPR052036">
    <property type="entry name" value="Hydrolase/PRTase-associated"/>
</dbReference>
<comment type="similarity">
    <text evidence="1 2">Belongs to the methyltransferase superfamily. L-isoaspartyl/D-aspartyl protein methyltransferase family.</text>
</comment>
<dbReference type="EMBL" id="JAXGFP010000002">
    <property type="protein sequence ID" value="MEG3183500.1"/>
    <property type="molecule type" value="Genomic_DNA"/>
</dbReference>
<keyword evidence="2 3" id="KW-0489">Methyltransferase</keyword>
<proteinExistence type="inferred from homology"/>
<comment type="catalytic activity">
    <reaction evidence="2">
        <text>[protein]-L-isoaspartate + S-adenosyl-L-methionine = [protein]-L-isoaspartate alpha-methyl ester + S-adenosyl-L-homocysteine</text>
        <dbReference type="Rhea" id="RHEA:12705"/>
        <dbReference type="Rhea" id="RHEA-COMP:12143"/>
        <dbReference type="Rhea" id="RHEA-COMP:12144"/>
        <dbReference type="ChEBI" id="CHEBI:57856"/>
        <dbReference type="ChEBI" id="CHEBI:59789"/>
        <dbReference type="ChEBI" id="CHEBI:90596"/>
        <dbReference type="ChEBI" id="CHEBI:90598"/>
        <dbReference type="EC" id="2.1.1.77"/>
    </reaction>
</comment>